<feature type="region of interest" description="Disordered" evidence="1">
    <location>
        <begin position="1"/>
        <end position="32"/>
    </location>
</feature>
<accession>A0A085W7U6</accession>
<dbReference type="EMBL" id="JMCB01000016">
    <property type="protein sequence ID" value="KFE63759.1"/>
    <property type="molecule type" value="Genomic_DNA"/>
</dbReference>
<comment type="caution">
    <text evidence="2">The sequence shown here is derived from an EMBL/GenBank/DDBJ whole genome shotgun (WGS) entry which is preliminary data.</text>
</comment>
<evidence type="ECO:0000313" key="2">
    <source>
        <dbReference type="EMBL" id="KFE63759.1"/>
    </source>
</evidence>
<organism evidence="2 3">
    <name type="scientific">Hyalangium minutum</name>
    <dbReference type="NCBI Taxonomy" id="394096"/>
    <lineage>
        <taxon>Bacteria</taxon>
        <taxon>Pseudomonadati</taxon>
        <taxon>Myxococcota</taxon>
        <taxon>Myxococcia</taxon>
        <taxon>Myxococcales</taxon>
        <taxon>Cystobacterineae</taxon>
        <taxon>Archangiaceae</taxon>
        <taxon>Hyalangium</taxon>
    </lineage>
</organism>
<evidence type="ECO:0000313" key="3">
    <source>
        <dbReference type="Proteomes" id="UP000028725"/>
    </source>
</evidence>
<evidence type="ECO:0000256" key="1">
    <source>
        <dbReference type="SAM" id="MobiDB-lite"/>
    </source>
</evidence>
<sequence length="65" mass="7120">MRHSELLAGAQGPQGGRRGHLLRGGLSPRPEDTALESLELPAGVTLEQMMERLERQLIEMSPGEE</sequence>
<dbReference type="AlphaFoldDB" id="A0A085W7U6"/>
<dbReference type="Proteomes" id="UP000028725">
    <property type="component" value="Unassembled WGS sequence"/>
</dbReference>
<protein>
    <submittedName>
        <fullName evidence="2">Uncharacterized protein</fullName>
    </submittedName>
</protein>
<dbReference type="PATRIC" id="fig|394096.3.peg.6860"/>
<proteinExistence type="predicted"/>
<keyword evidence="3" id="KW-1185">Reference proteome</keyword>
<gene>
    <name evidence="2" type="ORF">DB31_2527</name>
</gene>
<feature type="compositionally biased region" description="Low complexity" evidence="1">
    <location>
        <begin position="1"/>
        <end position="11"/>
    </location>
</feature>
<name>A0A085W7U6_9BACT</name>
<reference evidence="2 3" key="1">
    <citation type="submission" date="2014-04" db="EMBL/GenBank/DDBJ databases">
        <title>Genome assembly of Hyalangium minutum DSM 14724.</title>
        <authorList>
            <person name="Sharma G."/>
            <person name="Subramanian S."/>
        </authorList>
    </citation>
    <scope>NUCLEOTIDE SEQUENCE [LARGE SCALE GENOMIC DNA]</scope>
    <source>
        <strain evidence="2 3">DSM 14724</strain>
    </source>
</reference>